<dbReference type="Pfam" id="PF05152">
    <property type="entry name" value="DUF705"/>
    <property type="match status" value="1"/>
</dbReference>
<dbReference type="RefSeq" id="YP_010796550.1">
    <property type="nucleotide sequence ID" value="NC_076031.1"/>
</dbReference>
<protein>
    <submittedName>
        <fullName evidence="1">38K</fullName>
    </submittedName>
</protein>
<dbReference type="InterPro" id="IPR010033">
    <property type="entry name" value="HAD_SF_ppase_IIIC"/>
</dbReference>
<keyword evidence="2" id="KW-1185">Reference proteome</keyword>
<dbReference type="Gene3D" id="3.40.50.1000">
    <property type="entry name" value="HAD superfamily/HAD-like"/>
    <property type="match status" value="1"/>
</dbReference>
<organism evidence="1 2">
    <name type="scientific">Mythimna unipuncta nucleopolyhedrovirus</name>
    <dbReference type="NCBI Taxonomy" id="447897"/>
    <lineage>
        <taxon>Viruses</taxon>
        <taxon>Viruses incertae sedis</taxon>
        <taxon>Naldaviricetes</taxon>
        <taxon>Lefavirales</taxon>
        <taxon>Baculoviridae</taxon>
        <taxon>Alphabaculovirus</taxon>
    </lineage>
</organism>
<dbReference type="NCBIfam" id="TIGR01684">
    <property type="entry name" value="viral_ppase"/>
    <property type="match status" value="1"/>
</dbReference>
<dbReference type="InterPro" id="IPR023214">
    <property type="entry name" value="HAD_sf"/>
</dbReference>
<proteinExistence type="predicted"/>
<name>A0A346TPM8_9ABAC</name>
<dbReference type="InterPro" id="IPR007827">
    <property type="entry name" value="DUF705"/>
</dbReference>
<dbReference type="InterPro" id="IPR036412">
    <property type="entry name" value="HAD-like_sf"/>
</dbReference>
<dbReference type="EMBL" id="MH124167">
    <property type="protein sequence ID" value="AXU41538.1"/>
    <property type="molecule type" value="Genomic_DNA"/>
</dbReference>
<dbReference type="KEGG" id="vg:80534045"/>
<reference evidence="1 2" key="1">
    <citation type="submission" date="2018-03" db="EMBL/GenBank/DDBJ databases">
        <title>Complete genome sequence of a second alphabaculovirus from the true armyworm, Mythimna unipuncta.</title>
        <authorList>
            <person name="Harrison R.L."/>
            <person name="Mowery J.D."/>
            <person name="Bauchan G.R."/>
            <person name="Theilmann D.A."/>
            <person name="Erlandson M.A."/>
        </authorList>
    </citation>
    <scope>NUCLEOTIDE SEQUENCE [LARGE SCALE GENOMIC DNA]</scope>
    <source>
        <strain evidence="1 2">KY310</strain>
    </source>
</reference>
<accession>A0A346TPM8</accession>
<dbReference type="NCBIfam" id="TIGR01681">
    <property type="entry name" value="HAD-SF-IIIC"/>
    <property type="match status" value="1"/>
</dbReference>
<sequence>MELWCCLKRRFPLFRGHLLVVDRFEDTRMLSIRHLEHFEYILFKFVPDSSIDTQRYAMNLFKCADAMPDIRLYIKTTYKVCYLGNVYVIGLRYPMYAFLKEWYVQDCFETDDPGTERLLIEPPHVIVFDLDSTLITDEQNVNIRDEFVYDSLECLKQLGCVLILWSYGSERHVSESMYRTRLDKNLFHKIICGGYRTTSNPSNEIRRDRANNKTYIDKPFRLDVDPVAGRLPKSPRIILYYLKKLGVNYTKTIALVDDLKSNNYSYDLFVNVKKSPIPRNDWKTYHDIIIDHIEEHSNRFR</sequence>
<dbReference type="Proteomes" id="UP000501969">
    <property type="component" value="Segment"/>
</dbReference>
<evidence type="ECO:0000313" key="2">
    <source>
        <dbReference type="Proteomes" id="UP000501969"/>
    </source>
</evidence>
<dbReference type="SUPFAM" id="SSF56784">
    <property type="entry name" value="HAD-like"/>
    <property type="match status" value="1"/>
</dbReference>
<evidence type="ECO:0000313" key="1">
    <source>
        <dbReference type="EMBL" id="AXU41538.1"/>
    </source>
</evidence>
<dbReference type="GeneID" id="80534045"/>